<accession>A0A5N6XBP4</accession>
<keyword evidence="2" id="KW-0812">Transmembrane</keyword>
<proteinExistence type="predicted"/>
<dbReference type="AlphaFoldDB" id="A0A5N6XBP4"/>
<keyword evidence="4" id="KW-1185">Reference proteome</keyword>
<sequence length="67" mass="7215">MRSAPFNPNFYSNRRLHPRFGRGGIGGLFKVALVGSFLWVISKKVVMSSSSGNARSLSQRGSGLEGS</sequence>
<feature type="region of interest" description="Disordered" evidence="1">
    <location>
        <begin position="47"/>
        <end position="67"/>
    </location>
</feature>
<evidence type="ECO:0000313" key="3">
    <source>
        <dbReference type="EMBL" id="KAE8329529.1"/>
    </source>
</evidence>
<keyword evidence="2" id="KW-0472">Membrane</keyword>
<dbReference type="EMBL" id="ML741778">
    <property type="protein sequence ID" value="KAE8329529.1"/>
    <property type="molecule type" value="Genomic_DNA"/>
</dbReference>
<dbReference type="Proteomes" id="UP000325945">
    <property type="component" value="Unassembled WGS sequence"/>
</dbReference>
<gene>
    <name evidence="3" type="ORF">BDV39DRAFT_171506</name>
</gene>
<keyword evidence="2" id="KW-1133">Transmembrane helix</keyword>
<evidence type="ECO:0000256" key="2">
    <source>
        <dbReference type="SAM" id="Phobius"/>
    </source>
</evidence>
<feature type="compositionally biased region" description="Polar residues" evidence="1">
    <location>
        <begin position="52"/>
        <end position="61"/>
    </location>
</feature>
<protein>
    <submittedName>
        <fullName evidence="3">Uncharacterized protein</fullName>
    </submittedName>
</protein>
<evidence type="ECO:0000256" key="1">
    <source>
        <dbReference type="SAM" id="MobiDB-lite"/>
    </source>
</evidence>
<evidence type="ECO:0000313" key="4">
    <source>
        <dbReference type="Proteomes" id="UP000325945"/>
    </source>
</evidence>
<name>A0A5N6XBP4_9EURO</name>
<reference evidence="4" key="1">
    <citation type="submission" date="2019-04" db="EMBL/GenBank/DDBJ databases">
        <title>Friends and foes A comparative genomics studyof 23 Aspergillus species from section Flavi.</title>
        <authorList>
            <consortium name="DOE Joint Genome Institute"/>
            <person name="Kjaerbolling I."/>
            <person name="Vesth T."/>
            <person name="Frisvad J.C."/>
            <person name="Nybo J.L."/>
            <person name="Theobald S."/>
            <person name="Kildgaard S."/>
            <person name="Isbrandt T."/>
            <person name="Kuo A."/>
            <person name="Sato A."/>
            <person name="Lyhne E.K."/>
            <person name="Kogle M.E."/>
            <person name="Wiebenga A."/>
            <person name="Kun R.S."/>
            <person name="Lubbers R.J."/>
            <person name="Makela M.R."/>
            <person name="Barry K."/>
            <person name="Chovatia M."/>
            <person name="Clum A."/>
            <person name="Daum C."/>
            <person name="Haridas S."/>
            <person name="He G."/>
            <person name="LaButti K."/>
            <person name="Lipzen A."/>
            <person name="Mondo S."/>
            <person name="Riley R."/>
            <person name="Salamov A."/>
            <person name="Simmons B.A."/>
            <person name="Magnuson J.K."/>
            <person name="Henrissat B."/>
            <person name="Mortensen U.H."/>
            <person name="Larsen T.O."/>
            <person name="Devries R.P."/>
            <person name="Grigoriev I.V."/>
            <person name="Machida M."/>
            <person name="Baker S.E."/>
            <person name="Andersen M.R."/>
        </authorList>
    </citation>
    <scope>NUCLEOTIDE SEQUENCE [LARGE SCALE GENOMIC DNA]</scope>
    <source>
        <strain evidence="4">CBS 130017</strain>
    </source>
</reference>
<organism evidence="3 4">
    <name type="scientific">Aspergillus sergii</name>
    <dbReference type="NCBI Taxonomy" id="1034303"/>
    <lineage>
        <taxon>Eukaryota</taxon>
        <taxon>Fungi</taxon>
        <taxon>Dikarya</taxon>
        <taxon>Ascomycota</taxon>
        <taxon>Pezizomycotina</taxon>
        <taxon>Eurotiomycetes</taxon>
        <taxon>Eurotiomycetidae</taxon>
        <taxon>Eurotiales</taxon>
        <taxon>Aspergillaceae</taxon>
        <taxon>Aspergillus</taxon>
        <taxon>Aspergillus subgen. Circumdati</taxon>
    </lineage>
</organism>
<feature type="transmembrane region" description="Helical" evidence="2">
    <location>
        <begin position="20"/>
        <end position="41"/>
    </location>
</feature>